<dbReference type="RefSeq" id="WP_263038270.1">
    <property type="nucleotide sequence ID" value="NZ_JAOTPL010000013.1"/>
</dbReference>
<dbReference type="Pfam" id="PF07980">
    <property type="entry name" value="SusD_RagB"/>
    <property type="match status" value="1"/>
</dbReference>
<dbReference type="Pfam" id="PF14322">
    <property type="entry name" value="SusD-like_3"/>
    <property type="match status" value="1"/>
</dbReference>
<keyword evidence="4" id="KW-0472">Membrane</keyword>
<organism evidence="8 9">
    <name type="scientific">Haoranjiania flava</name>
    <dbReference type="NCBI Taxonomy" id="1856322"/>
    <lineage>
        <taxon>Bacteria</taxon>
        <taxon>Pseudomonadati</taxon>
        <taxon>Bacteroidota</taxon>
        <taxon>Chitinophagia</taxon>
        <taxon>Chitinophagales</taxon>
        <taxon>Chitinophagaceae</taxon>
        <taxon>Haoranjiania</taxon>
    </lineage>
</organism>
<evidence type="ECO:0000313" key="8">
    <source>
        <dbReference type="EMBL" id="MCU7694784.1"/>
    </source>
</evidence>
<dbReference type="EMBL" id="JAOTPL010000013">
    <property type="protein sequence ID" value="MCU7694784.1"/>
    <property type="molecule type" value="Genomic_DNA"/>
</dbReference>
<name>A0AAE3LKX6_9BACT</name>
<dbReference type="GO" id="GO:0009279">
    <property type="term" value="C:cell outer membrane"/>
    <property type="evidence" value="ECO:0007669"/>
    <property type="project" value="UniProtKB-SubCell"/>
</dbReference>
<evidence type="ECO:0000256" key="3">
    <source>
        <dbReference type="ARBA" id="ARBA00022729"/>
    </source>
</evidence>
<proteinExistence type="inferred from homology"/>
<comment type="similarity">
    <text evidence="2">Belongs to the SusD family.</text>
</comment>
<comment type="subcellular location">
    <subcellularLocation>
        <location evidence="1">Cell outer membrane</location>
    </subcellularLocation>
</comment>
<gene>
    <name evidence="8" type="ORF">OD355_09685</name>
</gene>
<dbReference type="AlphaFoldDB" id="A0AAE3LKX6"/>
<dbReference type="InterPro" id="IPR011990">
    <property type="entry name" value="TPR-like_helical_dom_sf"/>
</dbReference>
<feature type="domain" description="RagB/SusD" evidence="6">
    <location>
        <begin position="308"/>
        <end position="520"/>
    </location>
</feature>
<dbReference type="CDD" id="cd08977">
    <property type="entry name" value="SusD"/>
    <property type="match status" value="1"/>
</dbReference>
<feature type="domain" description="SusD-like N-terminal" evidence="7">
    <location>
        <begin position="37"/>
        <end position="220"/>
    </location>
</feature>
<evidence type="ECO:0000256" key="4">
    <source>
        <dbReference type="ARBA" id="ARBA00023136"/>
    </source>
</evidence>
<dbReference type="InterPro" id="IPR012944">
    <property type="entry name" value="SusD_RagB_dom"/>
</dbReference>
<evidence type="ECO:0000256" key="5">
    <source>
        <dbReference type="ARBA" id="ARBA00023237"/>
    </source>
</evidence>
<dbReference type="PROSITE" id="PS51257">
    <property type="entry name" value="PROKAR_LIPOPROTEIN"/>
    <property type="match status" value="1"/>
</dbReference>
<keyword evidence="3" id="KW-0732">Signal</keyword>
<comment type="caution">
    <text evidence="8">The sequence shown here is derived from an EMBL/GenBank/DDBJ whole genome shotgun (WGS) entry which is preliminary data.</text>
</comment>
<keyword evidence="5" id="KW-0998">Cell outer membrane</keyword>
<keyword evidence="9" id="KW-1185">Reference proteome</keyword>
<dbReference type="Proteomes" id="UP001209317">
    <property type="component" value="Unassembled WGS sequence"/>
</dbReference>
<dbReference type="InterPro" id="IPR033985">
    <property type="entry name" value="SusD-like_N"/>
</dbReference>
<evidence type="ECO:0000313" key="9">
    <source>
        <dbReference type="Proteomes" id="UP001209317"/>
    </source>
</evidence>
<protein>
    <submittedName>
        <fullName evidence="8">RagB/SusD family nutrient uptake outer membrane protein</fullName>
    </submittedName>
</protein>
<sequence>MKKQIFYLIVLSFLFAGCKKDFLERPSKNNPTLETYYTNAEQVNGATGILYNVIWYDYIDKAFFAIGEVLSGNMWAAGSDFNSFKNFTVSGTDQAVANSWTAFYKAAGTATVLMNTFEDKKKTVSGDVSYLDQGIAESRFIRAVAYFYLTRTFGAVPIVTDPVKLSETGNFNLPRYKQQDVLKFIIEDLKFAEEHLSSTASQPGRVTSYSATGMMAKVYLYMKDYENAKKKAWEIMESKKYSLYPDYYKMFSSTTANNNQESLFALQWLAAGGYSIGNAMQVYIAPITLMNPIAGGGGYSLFIPSIDLIQSYEPGDKRREWSIMEHGFKRTDWTSDKFPNGYFIYDTTYVSSADQLTKIKTPTRSNPLKYVVGTDPGGGINAAFTSMNTYILRYADILLIYAEAVLGNSASTSDATALGAFNAVRRRAGFLPSEDKTSITIDDILHERRVEFAFEGDYWFDIQRMGFDKAKVIIGAQERGVYSSAGTHKIDHFGVTLSSPSQLFLPIPTSEVLTNPELGKDPVPYY</sequence>
<evidence type="ECO:0000256" key="2">
    <source>
        <dbReference type="ARBA" id="ARBA00006275"/>
    </source>
</evidence>
<dbReference type="SUPFAM" id="SSF48452">
    <property type="entry name" value="TPR-like"/>
    <property type="match status" value="1"/>
</dbReference>
<dbReference type="Gene3D" id="1.25.40.390">
    <property type="match status" value="1"/>
</dbReference>
<evidence type="ECO:0000259" key="6">
    <source>
        <dbReference type="Pfam" id="PF07980"/>
    </source>
</evidence>
<evidence type="ECO:0000259" key="7">
    <source>
        <dbReference type="Pfam" id="PF14322"/>
    </source>
</evidence>
<evidence type="ECO:0000256" key="1">
    <source>
        <dbReference type="ARBA" id="ARBA00004442"/>
    </source>
</evidence>
<accession>A0AAE3LKX6</accession>
<reference evidence="8" key="1">
    <citation type="submission" date="2022-10" db="EMBL/GenBank/DDBJ databases">
        <authorList>
            <person name="Kim H.S."/>
            <person name="Kim J.-S."/>
            <person name="Suh M.K."/>
            <person name="Eom M.K."/>
            <person name="Lee J.-S."/>
        </authorList>
    </citation>
    <scope>NUCLEOTIDE SEQUENCE</scope>
    <source>
        <strain evidence="8">LIP-5</strain>
    </source>
</reference>